<dbReference type="GO" id="GO:0000287">
    <property type="term" value="F:magnesium ion binding"/>
    <property type="evidence" value="ECO:0007669"/>
    <property type="project" value="UniProtKB-UniRule"/>
</dbReference>
<keyword evidence="7 9" id="KW-0030">Aminoacyl-tRNA synthetase</keyword>
<evidence type="ECO:0000256" key="8">
    <source>
        <dbReference type="ARBA" id="ARBA00048573"/>
    </source>
</evidence>
<dbReference type="EC" id="6.1.1.6" evidence="9"/>
<keyword evidence="6 9" id="KW-0648">Protein biosynthesis</keyword>
<dbReference type="CDD" id="cd00775">
    <property type="entry name" value="LysRS_core"/>
    <property type="match status" value="1"/>
</dbReference>
<dbReference type="PANTHER" id="PTHR42918:SF15">
    <property type="entry name" value="LYSINE--TRNA LIGASE, CHLOROPLASTIC_MITOCHONDRIAL"/>
    <property type="match status" value="1"/>
</dbReference>
<dbReference type="InterPro" id="IPR018149">
    <property type="entry name" value="Lys-tRNA-synth_II_C"/>
</dbReference>
<dbReference type="Proteomes" id="UP000242141">
    <property type="component" value="Unassembled WGS sequence"/>
</dbReference>
<proteinExistence type="inferred from homology"/>
<dbReference type="InterPro" id="IPR045864">
    <property type="entry name" value="aa-tRNA-synth_II/BPL/LPL"/>
</dbReference>
<evidence type="ECO:0000259" key="11">
    <source>
        <dbReference type="PROSITE" id="PS50862"/>
    </source>
</evidence>
<comment type="similarity">
    <text evidence="9">Belongs to the class-II aminoacyl-tRNA synthetase family.</text>
</comment>
<protein>
    <recommendedName>
        <fullName evidence="9">Lysine--tRNA ligase</fullName>
        <ecNumber evidence="9">6.1.1.6</ecNumber>
    </recommendedName>
    <alternativeName>
        <fullName evidence="9">Lysyl-tRNA synthetase</fullName>
        <shortName evidence="9">LysRS</shortName>
    </alternativeName>
</protein>
<evidence type="ECO:0000256" key="6">
    <source>
        <dbReference type="ARBA" id="ARBA00022917"/>
    </source>
</evidence>
<evidence type="ECO:0000256" key="7">
    <source>
        <dbReference type="ARBA" id="ARBA00023146"/>
    </source>
</evidence>
<keyword evidence="9" id="KW-0963">Cytoplasm</keyword>
<dbReference type="AlphaFoldDB" id="A0A0G7ZLX4"/>
<dbReference type="Pfam" id="PF00152">
    <property type="entry name" value="tRNA-synt_2"/>
    <property type="match status" value="1"/>
</dbReference>
<comment type="subcellular location">
    <subcellularLocation>
        <location evidence="9">Cytoplasm</location>
    </subcellularLocation>
</comment>
<comment type="cofactor">
    <cofactor evidence="9 10">
        <name>Mg(2+)</name>
        <dbReference type="ChEBI" id="CHEBI:18420"/>
    </cofactor>
    <text evidence="9 10">Binds 3 Mg(2+) ions per subunit.</text>
</comment>
<keyword evidence="2 9" id="KW-0436">Ligase</keyword>
<dbReference type="GO" id="GO:0000049">
    <property type="term" value="F:tRNA binding"/>
    <property type="evidence" value="ECO:0007669"/>
    <property type="project" value="TreeGrafter"/>
</dbReference>
<comment type="subunit">
    <text evidence="1 9">Homodimer.</text>
</comment>
<dbReference type="InterPro" id="IPR006195">
    <property type="entry name" value="aa-tRNA-synth_II"/>
</dbReference>
<dbReference type="InterPro" id="IPR002313">
    <property type="entry name" value="Lys-tRNA-ligase_II"/>
</dbReference>
<evidence type="ECO:0000256" key="5">
    <source>
        <dbReference type="ARBA" id="ARBA00022840"/>
    </source>
</evidence>
<keyword evidence="9 10" id="KW-0460">Magnesium</keyword>
<dbReference type="InterPro" id="IPR044136">
    <property type="entry name" value="Lys-tRNA-ligase_II_N"/>
</dbReference>
<reference evidence="13" key="1">
    <citation type="submission" date="2015-05" db="EMBL/GenBank/DDBJ databases">
        <authorList>
            <person name="Collingro A."/>
        </authorList>
    </citation>
    <scope>NUCLEOTIDE SEQUENCE [LARGE SCALE GENOMIC DNA]</scope>
    <source>
        <strain evidence="13">Ps</strain>
    </source>
</reference>
<dbReference type="PANTHER" id="PTHR42918">
    <property type="entry name" value="LYSYL-TRNA SYNTHETASE"/>
    <property type="match status" value="1"/>
</dbReference>
<evidence type="ECO:0000256" key="2">
    <source>
        <dbReference type="ARBA" id="ARBA00022598"/>
    </source>
</evidence>
<dbReference type="GO" id="GO:0005524">
    <property type="term" value="F:ATP binding"/>
    <property type="evidence" value="ECO:0007669"/>
    <property type="project" value="UniProtKB-UniRule"/>
</dbReference>
<dbReference type="InterPro" id="IPR004364">
    <property type="entry name" value="Aa-tRNA-synt_II"/>
</dbReference>
<feature type="binding site" evidence="9">
    <location>
        <position position="414"/>
    </location>
    <ligand>
        <name>Mg(2+)</name>
        <dbReference type="ChEBI" id="CHEBI:18420"/>
        <label>2</label>
    </ligand>
</feature>
<evidence type="ECO:0000256" key="9">
    <source>
        <dbReference type="HAMAP-Rule" id="MF_00252"/>
    </source>
</evidence>
<evidence type="ECO:0000313" key="13">
    <source>
        <dbReference type="Proteomes" id="UP000242141"/>
    </source>
</evidence>
<evidence type="ECO:0000256" key="3">
    <source>
        <dbReference type="ARBA" id="ARBA00022723"/>
    </source>
</evidence>
<evidence type="ECO:0000256" key="4">
    <source>
        <dbReference type="ARBA" id="ARBA00022741"/>
    </source>
</evidence>
<keyword evidence="4 9" id="KW-0547">Nucleotide-binding</keyword>
<dbReference type="Gene3D" id="2.40.50.140">
    <property type="entry name" value="Nucleic acid-binding proteins"/>
    <property type="match status" value="1"/>
</dbReference>
<dbReference type="InterPro" id="IPR004365">
    <property type="entry name" value="NA-bd_OB_tRNA"/>
</dbReference>
<dbReference type="NCBIfam" id="NF001756">
    <property type="entry name" value="PRK00484.1"/>
    <property type="match status" value="1"/>
</dbReference>
<gene>
    <name evidence="9" type="primary">lysS</name>
    <name evidence="12" type="ORF">HEPPS_03740</name>
</gene>
<dbReference type="HAMAP" id="MF_00252">
    <property type="entry name" value="Lys_tRNA_synth_class2"/>
    <property type="match status" value="1"/>
</dbReference>
<sequence length="496" mass="58178">MEQRTFQEQESIRRDKLAKLIKLGIYPPIKLYRQNFNLISLKNNYKSLSKEEILKKNRTNLKLTGRVMMIRDQGKALFILVRKQEGEMQVYLRKDNLKDQDFQAAKLLDIGDIIFTNGTLFKTNTNELTIKANKFLILTKGLRPLPEKYHGLKNIEDRYRKRYIDLIVNNEVKDIFIIRTKIMNEIRKVLNRKGYLEVETPILQPLITGAAAKPFKTFHNSLKQEFNLRIATELPLKRLLVGGYDKVYEIGRIFRNEGISIKHNPEFTSLELYESYSNLERMIDITENIIVNLNNKLNNGKNLVYQENNINFNKPFRKIKMIDLINEVVKVDFRKIKTFSEAKEIAKKSNIELKSHHISIGHIINEFFEQKCEQILIQPTFVLDYPVEVSPLAKRIENNINFTYRFELFIHGREYANAFSELNDPDDQYSRFLGQLEEAKKGNDETNEMDLDYIEALEYGMPPAGGMGLGIDRIVMLFTNQKSIRDVLLFPHQRNK</sequence>
<dbReference type="Gene3D" id="3.30.930.10">
    <property type="entry name" value="Bira Bifunctional Protein, Domain 2"/>
    <property type="match status" value="1"/>
</dbReference>
<dbReference type="PROSITE" id="PS50862">
    <property type="entry name" value="AA_TRNA_LIGASE_II"/>
    <property type="match status" value="1"/>
</dbReference>
<evidence type="ECO:0000256" key="1">
    <source>
        <dbReference type="ARBA" id="ARBA00011738"/>
    </source>
</evidence>
<evidence type="ECO:0000256" key="10">
    <source>
        <dbReference type="RuleBase" id="RU000336"/>
    </source>
</evidence>
<name>A0A0G7ZLX4_9MOLU</name>
<dbReference type="NCBIfam" id="TIGR00499">
    <property type="entry name" value="lysS_bact"/>
    <property type="match status" value="1"/>
</dbReference>
<dbReference type="SUPFAM" id="SSF50249">
    <property type="entry name" value="Nucleic acid-binding proteins"/>
    <property type="match status" value="1"/>
</dbReference>
<keyword evidence="5 9" id="KW-0067">ATP-binding</keyword>
<dbReference type="GO" id="GO:0006430">
    <property type="term" value="P:lysyl-tRNA aminoacylation"/>
    <property type="evidence" value="ECO:0007669"/>
    <property type="project" value="UniProtKB-UniRule"/>
</dbReference>
<dbReference type="GO" id="GO:0004824">
    <property type="term" value="F:lysine-tRNA ligase activity"/>
    <property type="evidence" value="ECO:0007669"/>
    <property type="project" value="UniProtKB-UniRule"/>
</dbReference>
<feature type="binding site" evidence="9">
    <location>
        <position position="414"/>
    </location>
    <ligand>
        <name>Mg(2+)</name>
        <dbReference type="ChEBI" id="CHEBI:18420"/>
        <label>1</label>
    </ligand>
</feature>
<evidence type="ECO:0000313" key="12">
    <source>
        <dbReference type="EMBL" id="CRX37155.1"/>
    </source>
</evidence>
<organism evidence="12 13">
    <name type="scientific">Candidatus Hepatoplasma crinochetorum</name>
    <dbReference type="NCBI Taxonomy" id="295596"/>
    <lineage>
        <taxon>Bacteria</taxon>
        <taxon>Bacillati</taxon>
        <taxon>Mycoplasmatota</taxon>
        <taxon>Mollicutes</taxon>
        <taxon>Candidatus Hepatoplasmataceae</taxon>
        <taxon>Candidatus Hepatoplasma</taxon>
    </lineage>
</organism>
<comment type="catalytic activity">
    <reaction evidence="8 9 10">
        <text>tRNA(Lys) + L-lysine + ATP = L-lysyl-tRNA(Lys) + AMP + diphosphate</text>
        <dbReference type="Rhea" id="RHEA:20792"/>
        <dbReference type="Rhea" id="RHEA-COMP:9696"/>
        <dbReference type="Rhea" id="RHEA-COMP:9697"/>
        <dbReference type="ChEBI" id="CHEBI:30616"/>
        <dbReference type="ChEBI" id="CHEBI:32551"/>
        <dbReference type="ChEBI" id="CHEBI:33019"/>
        <dbReference type="ChEBI" id="CHEBI:78442"/>
        <dbReference type="ChEBI" id="CHEBI:78529"/>
        <dbReference type="ChEBI" id="CHEBI:456215"/>
        <dbReference type="EC" id="6.1.1.6"/>
    </reaction>
</comment>
<dbReference type="PRINTS" id="PR00982">
    <property type="entry name" value="TRNASYNTHLYS"/>
</dbReference>
<dbReference type="Pfam" id="PF01336">
    <property type="entry name" value="tRNA_anti-codon"/>
    <property type="match status" value="1"/>
</dbReference>
<dbReference type="GO" id="GO:0005829">
    <property type="term" value="C:cytosol"/>
    <property type="evidence" value="ECO:0007669"/>
    <property type="project" value="TreeGrafter"/>
</dbReference>
<dbReference type="CDD" id="cd04322">
    <property type="entry name" value="LysRS_N"/>
    <property type="match status" value="1"/>
</dbReference>
<feature type="domain" description="Aminoacyl-transfer RNA synthetases class-II family profile" evidence="11">
    <location>
        <begin position="176"/>
        <end position="491"/>
    </location>
</feature>
<accession>A0A0G7ZLX4</accession>
<keyword evidence="13" id="KW-1185">Reference proteome</keyword>
<feature type="binding site" evidence="9">
    <location>
        <position position="407"/>
    </location>
    <ligand>
        <name>Mg(2+)</name>
        <dbReference type="ChEBI" id="CHEBI:18420"/>
        <label>1</label>
    </ligand>
</feature>
<keyword evidence="3 9" id="KW-0479">Metal-binding</keyword>
<dbReference type="SUPFAM" id="SSF55681">
    <property type="entry name" value="Class II aaRS and biotin synthetases"/>
    <property type="match status" value="1"/>
</dbReference>
<dbReference type="InterPro" id="IPR012340">
    <property type="entry name" value="NA-bd_OB-fold"/>
</dbReference>
<dbReference type="EMBL" id="CWGI01000001">
    <property type="protein sequence ID" value="CRX37155.1"/>
    <property type="molecule type" value="Genomic_DNA"/>
</dbReference>